<dbReference type="AlphaFoldDB" id="A0A0E2BB51"/>
<dbReference type="GO" id="GO:0016788">
    <property type="term" value="F:hydrolase activity, acting on ester bonds"/>
    <property type="evidence" value="ECO:0007669"/>
    <property type="project" value="InterPro"/>
</dbReference>
<dbReference type="PANTHER" id="PTHR46124">
    <property type="entry name" value="D-AMINOACYL-TRNA DEACYLASE"/>
    <property type="match status" value="1"/>
</dbReference>
<feature type="binding site" evidence="4">
    <location>
        <position position="211"/>
    </location>
    <ligand>
        <name>a divalent metal cation</name>
        <dbReference type="ChEBI" id="CHEBI:60240"/>
        <label>1</label>
    </ligand>
</feature>
<feature type="binding site" evidence="4">
    <location>
        <position position="137"/>
    </location>
    <ligand>
        <name>a divalent metal cation</name>
        <dbReference type="ChEBI" id="CHEBI:60240"/>
        <label>2</label>
    </ligand>
</feature>
<evidence type="ECO:0000256" key="2">
    <source>
        <dbReference type="ARBA" id="ARBA00022723"/>
    </source>
</evidence>
<reference evidence="5" key="1">
    <citation type="submission" date="2012-10" db="EMBL/GenBank/DDBJ databases">
        <authorList>
            <person name="Harkins D.M."/>
            <person name="Durkin A.S."/>
            <person name="Brinkac L.M."/>
            <person name="Haft D.H."/>
            <person name="Selengut J.D."/>
            <person name="Sanka R."/>
            <person name="DePew J."/>
            <person name="Purushe J."/>
            <person name="Matthias M.A."/>
            <person name="Vinetz J.M."/>
            <person name="Sutton G.G."/>
            <person name="Nierman W.C."/>
            <person name="Fouts D.E."/>
        </authorList>
    </citation>
    <scope>NUCLEOTIDE SEQUENCE [LARGE SCALE GENOMIC DNA]</scope>
    <source>
        <strain evidence="5">MOR084</strain>
    </source>
</reference>
<dbReference type="GO" id="GO:0046872">
    <property type="term" value="F:metal ion binding"/>
    <property type="evidence" value="ECO:0007669"/>
    <property type="project" value="UniProtKB-KW"/>
</dbReference>
<protein>
    <submittedName>
        <fullName evidence="5">Hydrolase, TatD family</fullName>
    </submittedName>
</protein>
<keyword evidence="6" id="KW-1185">Reference proteome</keyword>
<sequence length="269" mass="30630">MVSIVDTHCHLDIIQSEGLEIADSLRNATQSGVKKILQIGIDLESSLRARSIASEYSSDFLEIRYSIGCHPTETHEFPNKDEILKFVYENLDDPQLSAIGEIGLDYYHTANTKKQQKEVLESFLECSFKTGLPVVIHSRDAKEDTVSILRNFRDRAFGVIHCFTYDYPTAKALVDIGYYISFSGIVAFKNAAEIQEAARKLPLECMLIETDAPFLAPPPFRGKRNEPSYMKFILDKMFSLRQESNAEVESKLFENSIKFMNRKAYHHNA</sequence>
<dbReference type="CDD" id="cd01310">
    <property type="entry name" value="TatD_DNAse"/>
    <property type="match status" value="1"/>
</dbReference>
<accession>A0A0E2BB51</accession>
<dbReference type="Gene3D" id="3.20.20.140">
    <property type="entry name" value="Metal-dependent hydrolases"/>
    <property type="match status" value="1"/>
</dbReference>
<dbReference type="GO" id="GO:0005829">
    <property type="term" value="C:cytosol"/>
    <property type="evidence" value="ECO:0007669"/>
    <property type="project" value="TreeGrafter"/>
</dbReference>
<gene>
    <name evidence="5" type="ORF">LEP1GSC179_3554</name>
</gene>
<feature type="binding site" evidence="4">
    <location>
        <position position="8"/>
    </location>
    <ligand>
        <name>a divalent metal cation</name>
        <dbReference type="ChEBI" id="CHEBI:60240"/>
        <label>1</label>
    </ligand>
</feature>
<evidence type="ECO:0000256" key="3">
    <source>
        <dbReference type="ARBA" id="ARBA00022801"/>
    </source>
</evidence>
<comment type="similarity">
    <text evidence="1">Belongs to the metallo-dependent hydrolases superfamily. TatD-type hydrolase family.</text>
</comment>
<dbReference type="EMBL" id="AHON02000071">
    <property type="protein sequence ID" value="EKO32432.1"/>
    <property type="molecule type" value="Genomic_DNA"/>
</dbReference>
<dbReference type="InterPro" id="IPR015991">
    <property type="entry name" value="TatD/YcfH-like"/>
</dbReference>
<keyword evidence="2 4" id="KW-0479">Metal-binding</keyword>
<dbReference type="FunFam" id="3.20.20.140:FF:000005">
    <property type="entry name" value="TatD family hydrolase"/>
    <property type="match status" value="1"/>
</dbReference>
<dbReference type="GO" id="GO:0004536">
    <property type="term" value="F:DNA nuclease activity"/>
    <property type="evidence" value="ECO:0007669"/>
    <property type="project" value="InterPro"/>
</dbReference>
<dbReference type="PANTHER" id="PTHR46124:SF2">
    <property type="entry name" value="D-AMINOACYL-TRNA DEACYLASE"/>
    <property type="match status" value="1"/>
</dbReference>
<keyword evidence="3 5" id="KW-0378">Hydrolase</keyword>
<dbReference type="PROSITE" id="PS01090">
    <property type="entry name" value="TATD_2"/>
    <property type="match status" value="1"/>
</dbReference>
<dbReference type="SUPFAM" id="SSF51556">
    <property type="entry name" value="Metallo-dependent hydrolases"/>
    <property type="match status" value="1"/>
</dbReference>
<dbReference type="Pfam" id="PF01026">
    <property type="entry name" value="TatD_DNase"/>
    <property type="match status" value="1"/>
</dbReference>
<evidence type="ECO:0000313" key="5">
    <source>
        <dbReference type="EMBL" id="EKO32432.1"/>
    </source>
</evidence>
<dbReference type="RefSeq" id="WP_004477176.1">
    <property type="nucleotide sequence ID" value="NZ_AHON02000071.1"/>
</dbReference>
<feature type="binding site" evidence="4">
    <location>
        <position position="101"/>
    </location>
    <ligand>
        <name>a divalent metal cation</name>
        <dbReference type="ChEBI" id="CHEBI:60240"/>
        <label>1</label>
    </ligand>
</feature>
<dbReference type="PIRSF" id="PIRSF005902">
    <property type="entry name" value="DNase_TatD"/>
    <property type="match status" value="1"/>
</dbReference>
<proteinExistence type="inferred from homology"/>
<dbReference type="Proteomes" id="UP000006329">
    <property type="component" value="Unassembled WGS sequence"/>
</dbReference>
<dbReference type="InterPro" id="IPR018228">
    <property type="entry name" value="DNase_TatD-rel_CS"/>
</dbReference>
<dbReference type="InterPro" id="IPR032466">
    <property type="entry name" value="Metal_Hydrolase"/>
</dbReference>
<evidence type="ECO:0000313" key="6">
    <source>
        <dbReference type="Proteomes" id="UP000006329"/>
    </source>
</evidence>
<name>A0A0E2BB51_9LEPT</name>
<evidence type="ECO:0000256" key="4">
    <source>
        <dbReference type="PIRSR" id="PIRSR005902-1"/>
    </source>
</evidence>
<feature type="binding site" evidence="4">
    <location>
        <position position="10"/>
    </location>
    <ligand>
        <name>a divalent metal cation</name>
        <dbReference type="ChEBI" id="CHEBI:60240"/>
        <label>1</label>
    </ligand>
</feature>
<organism evidence="5 6">
    <name type="scientific">Leptospira santarosai str. MOR084</name>
    <dbReference type="NCBI Taxonomy" id="1049984"/>
    <lineage>
        <taxon>Bacteria</taxon>
        <taxon>Pseudomonadati</taxon>
        <taxon>Spirochaetota</taxon>
        <taxon>Spirochaetia</taxon>
        <taxon>Leptospirales</taxon>
        <taxon>Leptospiraceae</taxon>
        <taxon>Leptospira</taxon>
    </lineage>
</organism>
<comment type="caution">
    <text evidence="5">The sequence shown here is derived from an EMBL/GenBank/DDBJ whole genome shotgun (WGS) entry which is preliminary data.</text>
</comment>
<dbReference type="InterPro" id="IPR001130">
    <property type="entry name" value="TatD-like"/>
</dbReference>
<evidence type="ECO:0000256" key="1">
    <source>
        <dbReference type="ARBA" id="ARBA00009275"/>
    </source>
</evidence>
<dbReference type="NCBIfam" id="TIGR00010">
    <property type="entry name" value="YchF/TatD family DNA exonuclease"/>
    <property type="match status" value="1"/>
</dbReference>
<dbReference type="PROSITE" id="PS01137">
    <property type="entry name" value="TATD_1"/>
    <property type="match status" value="1"/>
</dbReference>
<feature type="binding site" evidence="4">
    <location>
        <position position="161"/>
    </location>
    <ligand>
        <name>a divalent metal cation</name>
        <dbReference type="ChEBI" id="CHEBI:60240"/>
        <label>2</label>
    </ligand>
</feature>